<keyword evidence="2" id="KW-1185">Reference proteome</keyword>
<dbReference type="AlphaFoldDB" id="A0A9W7FHR3"/>
<gene>
    <name evidence="1" type="ORF">TrLO_g649</name>
</gene>
<proteinExistence type="predicted"/>
<reference evidence="2" key="1">
    <citation type="journal article" date="2023" name="Commun. Biol.">
        <title>Genome analysis of Parmales, the sister group of diatoms, reveals the evolutionary specialization of diatoms from phago-mixotrophs to photoautotrophs.</title>
        <authorList>
            <person name="Ban H."/>
            <person name="Sato S."/>
            <person name="Yoshikawa S."/>
            <person name="Yamada K."/>
            <person name="Nakamura Y."/>
            <person name="Ichinomiya M."/>
            <person name="Sato N."/>
            <person name="Blanc-Mathieu R."/>
            <person name="Endo H."/>
            <person name="Kuwata A."/>
            <person name="Ogata H."/>
        </authorList>
    </citation>
    <scope>NUCLEOTIDE SEQUENCE [LARGE SCALE GENOMIC DNA]</scope>
    <source>
        <strain evidence="2">NIES 3700</strain>
    </source>
</reference>
<name>A0A9W7FHR3_9STRA</name>
<evidence type="ECO:0000313" key="1">
    <source>
        <dbReference type="EMBL" id="GMI12299.1"/>
    </source>
</evidence>
<sequence length="215" mass="24341">MGWSWYTEFGVIFRAEISVPENFSVREMIRKLNAFPTTTLARLHFNRLGQSEVLNSDVVGVIFTYLEPVAVMTPQSHVEDFQLDDNDVFQCECHGFGSLFNEPNNDSTIEDFYEVAIHILGYDDHGLVLQYINVMMDGIDHEKLFISHEPSSLGDEAMYEHGGRAYVNCNFGIERTEIPARPRGVKNKINLVIDALSMKLCSSIAFHFISNTHGG</sequence>
<dbReference type="EMBL" id="BRXW01000175">
    <property type="protein sequence ID" value="GMI12299.1"/>
    <property type="molecule type" value="Genomic_DNA"/>
</dbReference>
<protein>
    <submittedName>
        <fullName evidence="1">Uncharacterized protein</fullName>
    </submittedName>
</protein>
<dbReference type="Proteomes" id="UP001165122">
    <property type="component" value="Unassembled WGS sequence"/>
</dbReference>
<evidence type="ECO:0000313" key="2">
    <source>
        <dbReference type="Proteomes" id="UP001165122"/>
    </source>
</evidence>
<comment type="caution">
    <text evidence="1">The sequence shown here is derived from an EMBL/GenBank/DDBJ whole genome shotgun (WGS) entry which is preliminary data.</text>
</comment>
<organism evidence="1 2">
    <name type="scientific">Triparma laevis f. longispina</name>
    <dbReference type="NCBI Taxonomy" id="1714387"/>
    <lineage>
        <taxon>Eukaryota</taxon>
        <taxon>Sar</taxon>
        <taxon>Stramenopiles</taxon>
        <taxon>Ochrophyta</taxon>
        <taxon>Bolidophyceae</taxon>
        <taxon>Parmales</taxon>
        <taxon>Triparmaceae</taxon>
        <taxon>Triparma</taxon>
    </lineage>
</organism>
<accession>A0A9W7FHR3</accession>